<dbReference type="Proteomes" id="UP000676336">
    <property type="component" value="Unassembled WGS sequence"/>
</dbReference>
<protein>
    <submittedName>
        <fullName evidence="1">Uncharacterized protein</fullName>
    </submittedName>
</protein>
<gene>
    <name evidence="2" type="ORF">GIL414_LOCUS74354</name>
    <name evidence="1" type="ORF">SMN809_LOCUS72962</name>
</gene>
<comment type="caution">
    <text evidence="1">The sequence shown here is derived from an EMBL/GenBank/DDBJ whole genome shotgun (WGS) entry which is preliminary data.</text>
</comment>
<evidence type="ECO:0000313" key="2">
    <source>
        <dbReference type="EMBL" id="CAF5194638.1"/>
    </source>
</evidence>
<dbReference type="EMBL" id="CAJOBJ010340656">
    <property type="protein sequence ID" value="CAF5194638.1"/>
    <property type="molecule type" value="Genomic_DNA"/>
</dbReference>
<evidence type="ECO:0000313" key="3">
    <source>
        <dbReference type="Proteomes" id="UP000676336"/>
    </source>
</evidence>
<feature type="non-terminal residue" evidence="1">
    <location>
        <position position="1"/>
    </location>
</feature>
<reference evidence="1" key="1">
    <citation type="submission" date="2021-02" db="EMBL/GenBank/DDBJ databases">
        <authorList>
            <person name="Nowell W R."/>
        </authorList>
    </citation>
    <scope>NUCLEOTIDE SEQUENCE</scope>
</reference>
<organism evidence="1 3">
    <name type="scientific">Rotaria magnacalcarata</name>
    <dbReference type="NCBI Taxonomy" id="392030"/>
    <lineage>
        <taxon>Eukaryota</taxon>
        <taxon>Metazoa</taxon>
        <taxon>Spiralia</taxon>
        <taxon>Gnathifera</taxon>
        <taxon>Rotifera</taxon>
        <taxon>Eurotatoria</taxon>
        <taxon>Bdelloidea</taxon>
        <taxon>Philodinida</taxon>
        <taxon>Philodinidae</taxon>
        <taxon>Rotaria</taxon>
    </lineage>
</organism>
<dbReference type="AlphaFoldDB" id="A0A8S3I274"/>
<dbReference type="Proteomes" id="UP000681720">
    <property type="component" value="Unassembled WGS sequence"/>
</dbReference>
<sequence length="183" mass="21037">FCCFHGENRPKTQMVPRELICCAELFVPHLLKVFIRALRMSAISGDIVTDEKLLEILNQLSNGGSAIQMYITHALTDKKLYEEFITDPSMVKLYQYEYLTAETAALPVTYFVDSLINDSTAHSLIPFDTSIRTMLDEIMMWCVTAGLPEELIRFLLSLLPDFNFKVITLEIENFLYKIMTICF</sequence>
<evidence type="ECO:0000313" key="1">
    <source>
        <dbReference type="EMBL" id="CAF5193050.1"/>
    </source>
</evidence>
<feature type="non-terminal residue" evidence="1">
    <location>
        <position position="183"/>
    </location>
</feature>
<name>A0A8S3I274_9BILA</name>
<proteinExistence type="predicted"/>
<dbReference type="EMBL" id="CAJOBI010326863">
    <property type="protein sequence ID" value="CAF5193050.1"/>
    <property type="molecule type" value="Genomic_DNA"/>
</dbReference>
<accession>A0A8S3I274</accession>